<gene>
    <name evidence="1" type="ORF">Sv326_1066</name>
</gene>
<evidence type="ECO:0000313" key="2">
    <source>
        <dbReference type="Proteomes" id="UP000510821"/>
    </source>
</evidence>
<proteinExistence type="predicted"/>
<accession>A0A7D6BTB4</accession>
<name>A0A7D6BTB4_FERL1</name>
<sequence length="39" mass="4425">MDVGGPETLLKFLERNELRDSGLAQRLANEARVRKEGRV</sequence>
<protein>
    <submittedName>
        <fullName evidence="1">Uncharacterized protein</fullName>
    </submittedName>
</protein>
<reference evidence="2" key="1">
    <citation type="submission" date="2020-07" db="EMBL/GenBank/DDBJ databases">
        <title>Metabolic diversity and evolutionary history of the archaeal phylum ###Micrarchaeota### uncovered from a freshwater lake metagenome.</title>
        <authorList>
            <person name="Kadnikov V.V."/>
            <person name="Savvichev A.S."/>
            <person name="Mardanov A.V."/>
            <person name="Beletsky A.V."/>
            <person name="Chupakov A.V."/>
            <person name="Kokryatskaya N.M."/>
            <person name="Pimenov N.V."/>
            <person name="Ravin N.V."/>
        </authorList>
    </citation>
    <scope>NUCLEOTIDE SEQUENCE [LARGE SCALE GENOMIC DNA]</scope>
</reference>
<organism evidence="1 2">
    <name type="scientific">Fermentimicrarchaeum limneticum</name>
    <dbReference type="NCBI Taxonomy" id="2795018"/>
    <lineage>
        <taxon>Archaea</taxon>
        <taxon>Candidatus Micrarchaeota</taxon>
        <taxon>Candidatus Fermentimicrarchaeales</taxon>
        <taxon>Candidatus Fermentimicrarchaeaceae</taxon>
        <taxon>Candidatus Fermentimicrarchaeum</taxon>
    </lineage>
</organism>
<dbReference type="Proteomes" id="UP000510821">
    <property type="component" value="Chromosome"/>
</dbReference>
<dbReference type="EMBL" id="CP058998">
    <property type="protein sequence ID" value="QLJ53241.1"/>
    <property type="molecule type" value="Genomic_DNA"/>
</dbReference>
<evidence type="ECO:0000313" key="1">
    <source>
        <dbReference type="EMBL" id="QLJ53241.1"/>
    </source>
</evidence>
<dbReference type="AlphaFoldDB" id="A0A7D6BTB4"/>
<dbReference type="KEGG" id="flt:Sv326_1066"/>